<evidence type="ECO:0000313" key="2">
    <source>
        <dbReference type="Proteomes" id="UP000075538"/>
    </source>
</evidence>
<dbReference type="EMBL" id="LHZZ01000520">
    <property type="protein sequence ID" value="KXV75523.1"/>
    <property type="molecule type" value="Genomic_DNA"/>
</dbReference>
<organism evidence="1 2">
    <name type="scientific">Acetobacter malorum</name>
    <dbReference type="NCBI Taxonomy" id="178901"/>
    <lineage>
        <taxon>Bacteria</taxon>
        <taxon>Pseudomonadati</taxon>
        <taxon>Pseudomonadota</taxon>
        <taxon>Alphaproteobacteria</taxon>
        <taxon>Acetobacterales</taxon>
        <taxon>Acetobacteraceae</taxon>
        <taxon>Acetobacter</taxon>
    </lineage>
</organism>
<accession>A0A149V6G5</accession>
<feature type="non-terminal residue" evidence="1">
    <location>
        <position position="65"/>
    </location>
</feature>
<gene>
    <name evidence="1" type="ORF">AD953_07135</name>
</gene>
<reference evidence="1 2" key="1">
    <citation type="submission" date="2015-06" db="EMBL/GenBank/DDBJ databases">
        <title>Improved classification and identification of acetic acid bacteria using matrix-assisted laser desorption/ionization time-of-flight mass spectrometry; Gluconobacter nephelii and Gluconobacter uchimurae are later heterotypic synonyms of Gluconobacter japonicus and Gluconobacter oxydans, respectively.</title>
        <authorList>
            <person name="Li L."/>
            <person name="Cleenwerck I."/>
            <person name="De Vuyst L."/>
            <person name="Vandamme P."/>
        </authorList>
    </citation>
    <scope>NUCLEOTIDE SEQUENCE [LARGE SCALE GENOMIC DNA]</scope>
    <source>
        <strain evidence="1 2">LMG 1604</strain>
    </source>
</reference>
<comment type="caution">
    <text evidence="1">The sequence shown here is derived from an EMBL/GenBank/DDBJ whole genome shotgun (WGS) entry which is preliminary data.</text>
</comment>
<dbReference type="RefSeq" id="WP_156475249.1">
    <property type="nucleotide sequence ID" value="NZ_LHZZ01000520.1"/>
</dbReference>
<protein>
    <submittedName>
        <fullName evidence="1">Uncharacterized protein</fullName>
    </submittedName>
</protein>
<sequence length="65" mass="7049">MARHPARRAHILALIGAGLLIVTFGTMGIELGNEMARHGDLDRRSTAAGSYLRNLHHATSEARIC</sequence>
<proteinExistence type="predicted"/>
<evidence type="ECO:0000313" key="1">
    <source>
        <dbReference type="EMBL" id="KXV75523.1"/>
    </source>
</evidence>
<dbReference type="Proteomes" id="UP000075538">
    <property type="component" value="Unassembled WGS sequence"/>
</dbReference>
<dbReference type="AlphaFoldDB" id="A0A149V6G5"/>
<name>A0A149V6G5_9PROT</name>